<dbReference type="GO" id="GO:0000155">
    <property type="term" value="F:phosphorelay sensor kinase activity"/>
    <property type="evidence" value="ECO:0007669"/>
    <property type="project" value="InterPro"/>
</dbReference>
<feature type="transmembrane region" description="Helical" evidence="7">
    <location>
        <begin position="185"/>
        <end position="207"/>
    </location>
</feature>
<keyword evidence="4" id="KW-0808">Transferase</keyword>
<dbReference type="InterPro" id="IPR050736">
    <property type="entry name" value="Sensor_HK_Regulatory"/>
</dbReference>
<dbReference type="InterPro" id="IPR004358">
    <property type="entry name" value="Sig_transdc_His_kin-like_C"/>
</dbReference>
<accession>A0A2K8YS54</accession>
<dbReference type="Gene3D" id="3.30.450.20">
    <property type="entry name" value="PAS domain"/>
    <property type="match status" value="2"/>
</dbReference>
<keyword evidence="7" id="KW-1133">Transmembrane helix</keyword>
<dbReference type="Gene3D" id="3.30.565.10">
    <property type="entry name" value="Histidine kinase-like ATPase, C-terminal domain"/>
    <property type="match status" value="1"/>
</dbReference>
<dbReference type="CDD" id="cd00075">
    <property type="entry name" value="HATPase"/>
    <property type="match status" value="1"/>
</dbReference>
<keyword evidence="7" id="KW-0812">Transmembrane</keyword>
<dbReference type="InterPro" id="IPR013656">
    <property type="entry name" value="PAS_4"/>
</dbReference>
<dbReference type="InterPro" id="IPR036890">
    <property type="entry name" value="HATPase_C_sf"/>
</dbReference>
<sequence length="755" mass="85073">MNLKQATNLLLLAFLLLLTSFSLISYTLWKSHERQELANDWVLHTREVITGLEVLRTLAVDAETGTRGYLLSRQPKSLEPYERARKQLPGQLRYLQRLVQDNLAQQRRLASVGVLIEQRLAISQQEIDQRKKGQGVLASQEEVEQGKPVMDKVRAQLTQLVRVEQQLLQTRLVRLNESIQRGENWLLTLLAVGLLMLVTTLVLGLILRQSRLREVQVRKVTQQLTEVLNQQRHQQAYLEGILNGSLNGLLSCAPIVDQDSQIVDLRIQLANQAASKINGRPVDKLVGTTLLTEFPSLAGTNTMTSYLQTARTGEVQRFETYFIGDGLNAWYEIVSSPLPEQNVLISFLDITDRKQAEAESLQQTNMLVRISESVHIGVATHEPIRDETGRIIDFQYTYSNDEVRSWLPADVPDLQNQTVRSLNFAGVGDQRIGWMANVVETGEPFRMDSTLDDGRVIFSVISRLDNGTVSTSMDVTQQRQAEENVRYNAELEKKVVDRTQALMITLGKLEESKNELIQALAVERELSELKVRFVAMASHEFRTPLTAVLTSAELIEKYSHSEQQEKRQKHTHRIRVAVKHLNAILEEFLSLGKLEEGQISVNLVHVDMSKLLGETVTYMQDALKPQQTIQTDLSCPDLLWLDASLLQKIMINLLSNAVKYSGPGSVVSLRAEYGDNELTITVQDQGIGMTVADQQRMFERFFRASNATNIEGTGLGLHIVRRYVDLMGGKISLSSELNLGTSVIVNLPSQRQLLP</sequence>
<evidence type="ECO:0000256" key="6">
    <source>
        <dbReference type="ARBA" id="ARBA00023012"/>
    </source>
</evidence>
<dbReference type="CDD" id="cd00082">
    <property type="entry name" value="HisKA"/>
    <property type="match status" value="1"/>
</dbReference>
<evidence type="ECO:0000256" key="2">
    <source>
        <dbReference type="ARBA" id="ARBA00012438"/>
    </source>
</evidence>
<evidence type="ECO:0000256" key="1">
    <source>
        <dbReference type="ARBA" id="ARBA00000085"/>
    </source>
</evidence>
<dbReference type="PANTHER" id="PTHR43711:SF26">
    <property type="entry name" value="SENSOR HISTIDINE KINASE RCSC"/>
    <property type="match status" value="1"/>
</dbReference>
<dbReference type="InterPro" id="IPR005467">
    <property type="entry name" value="His_kinase_dom"/>
</dbReference>
<dbReference type="AlphaFoldDB" id="A0A2K8YS54"/>
<dbReference type="Pfam" id="PF02518">
    <property type="entry name" value="HATPase_c"/>
    <property type="match status" value="1"/>
</dbReference>
<protein>
    <recommendedName>
        <fullName evidence="2">histidine kinase</fullName>
        <ecNumber evidence="2">2.7.13.3</ecNumber>
    </recommendedName>
</protein>
<evidence type="ECO:0000256" key="4">
    <source>
        <dbReference type="ARBA" id="ARBA00022679"/>
    </source>
</evidence>
<dbReference type="InterPro" id="IPR003661">
    <property type="entry name" value="HisK_dim/P_dom"/>
</dbReference>
<dbReference type="SUPFAM" id="SSF55874">
    <property type="entry name" value="ATPase domain of HSP90 chaperone/DNA topoisomerase II/histidine kinase"/>
    <property type="match status" value="1"/>
</dbReference>
<evidence type="ECO:0000259" key="8">
    <source>
        <dbReference type="PROSITE" id="PS50109"/>
    </source>
</evidence>
<evidence type="ECO:0000313" key="10">
    <source>
        <dbReference type="Proteomes" id="UP000232883"/>
    </source>
</evidence>
<dbReference type="OrthoDB" id="9808408at2"/>
<proteinExistence type="predicted"/>
<dbReference type="InterPro" id="IPR000014">
    <property type="entry name" value="PAS"/>
</dbReference>
<keyword evidence="5" id="KW-0418">Kinase</keyword>
<dbReference type="EMBL" id="CP025096">
    <property type="protein sequence ID" value="AUD00443.1"/>
    <property type="molecule type" value="Genomic_DNA"/>
</dbReference>
<dbReference type="KEGG" id="spir:CWM47_00575"/>
<dbReference type="PRINTS" id="PR00344">
    <property type="entry name" value="BCTRLSENSOR"/>
</dbReference>
<reference evidence="9 10" key="1">
    <citation type="submission" date="2017-11" db="EMBL/GenBank/DDBJ databases">
        <title>Taxonomic description and genome sequences of Spirosoma HA7 sp. nov., isolated from pollen microhabitat of Corylus avellana.</title>
        <authorList>
            <person name="Ambika Manirajan B."/>
            <person name="Suarez C."/>
            <person name="Ratering S."/>
            <person name="Geissler-Plaum R."/>
            <person name="Cardinale M."/>
            <person name="Sylvia S."/>
        </authorList>
    </citation>
    <scope>NUCLEOTIDE SEQUENCE [LARGE SCALE GENOMIC DNA]</scope>
    <source>
        <strain evidence="9 10">HA7</strain>
    </source>
</reference>
<dbReference type="SUPFAM" id="SSF47384">
    <property type="entry name" value="Homodimeric domain of signal transducing histidine kinase"/>
    <property type="match status" value="1"/>
</dbReference>
<keyword evidence="10" id="KW-1185">Reference proteome</keyword>
<evidence type="ECO:0000256" key="5">
    <source>
        <dbReference type="ARBA" id="ARBA00022777"/>
    </source>
</evidence>
<evidence type="ECO:0000256" key="7">
    <source>
        <dbReference type="SAM" id="Phobius"/>
    </source>
</evidence>
<dbReference type="PANTHER" id="PTHR43711">
    <property type="entry name" value="TWO-COMPONENT HISTIDINE KINASE"/>
    <property type="match status" value="1"/>
</dbReference>
<dbReference type="InterPro" id="IPR036097">
    <property type="entry name" value="HisK_dim/P_sf"/>
</dbReference>
<dbReference type="CDD" id="cd19410">
    <property type="entry name" value="HK9-like_sensor"/>
    <property type="match status" value="1"/>
</dbReference>
<organism evidence="9 10">
    <name type="scientific">Spirosoma pollinicola</name>
    <dbReference type="NCBI Taxonomy" id="2057025"/>
    <lineage>
        <taxon>Bacteria</taxon>
        <taxon>Pseudomonadati</taxon>
        <taxon>Bacteroidota</taxon>
        <taxon>Cytophagia</taxon>
        <taxon>Cytophagales</taxon>
        <taxon>Cytophagaceae</taxon>
        <taxon>Spirosoma</taxon>
    </lineage>
</organism>
<keyword evidence="3" id="KW-0597">Phosphoprotein</keyword>
<feature type="domain" description="Histidine kinase" evidence="8">
    <location>
        <begin position="536"/>
        <end position="751"/>
    </location>
</feature>
<comment type="catalytic activity">
    <reaction evidence="1">
        <text>ATP + protein L-histidine = ADP + protein N-phospho-L-histidine.</text>
        <dbReference type="EC" id="2.7.13.3"/>
    </reaction>
</comment>
<keyword evidence="7" id="KW-0472">Membrane</keyword>
<dbReference type="InterPro" id="IPR007891">
    <property type="entry name" value="CHASE3"/>
</dbReference>
<evidence type="ECO:0000313" key="9">
    <source>
        <dbReference type="EMBL" id="AUD00443.1"/>
    </source>
</evidence>
<dbReference type="Pfam" id="PF05227">
    <property type="entry name" value="CHASE3"/>
    <property type="match status" value="1"/>
</dbReference>
<dbReference type="SMART" id="SM00388">
    <property type="entry name" value="HisKA"/>
    <property type="match status" value="1"/>
</dbReference>
<evidence type="ECO:0000256" key="3">
    <source>
        <dbReference type="ARBA" id="ARBA00022553"/>
    </source>
</evidence>
<name>A0A2K8YS54_9BACT</name>
<dbReference type="InterPro" id="IPR003594">
    <property type="entry name" value="HATPase_dom"/>
</dbReference>
<dbReference type="Pfam" id="PF08448">
    <property type="entry name" value="PAS_4"/>
    <property type="match status" value="1"/>
</dbReference>
<dbReference type="NCBIfam" id="TIGR00229">
    <property type="entry name" value="sensory_box"/>
    <property type="match status" value="1"/>
</dbReference>
<gene>
    <name evidence="9" type="ORF">CWM47_00575</name>
</gene>
<dbReference type="RefSeq" id="WP_100985869.1">
    <property type="nucleotide sequence ID" value="NZ_CP025096.1"/>
</dbReference>
<dbReference type="Pfam" id="PF00512">
    <property type="entry name" value="HisKA"/>
    <property type="match status" value="1"/>
</dbReference>
<dbReference type="InterPro" id="IPR035965">
    <property type="entry name" value="PAS-like_dom_sf"/>
</dbReference>
<dbReference type="Gene3D" id="1.10.287.130">
    <property type="match status" value="1"/>
</dbReference>
<keyword evidence="6" id="KW-0902">Two-component regulatory system</keyword>
<dbReference type="EC" id="2.7.13.3" evidence="2"/>
<dbReference type="PROSITE" id="PS50109">
    <property type="entry name" value="HIS_KIN"/>
    <property type="match status" value="1"/>
</dbReference>
<dbReference type="SUPFAM" id="SSF55785">
    <property type="entry name" value="PYP-like sensor domain (PAS domain)"/>
    <property type="match status" value="2"/>
</dbReference>
<dbReference type="Proteomes" id="UP000232883">
    <property type="component" value="Chromosome"/>
</dbReference>
<dbReference type="SMART" id="SM00387">
    <property type="entry name" value="HATPase_c"/>
    <property type="match status" value="1"/>
</dbReference>